<dbReference type="InterPro" id="IPR011990">
    <property type="entry name" value="TPR-like_helical_dom_sf"/>
</dbReference>
<dbReference type="InterPro" id="IPR051685">
    <property type="entry name" value="Ycf3/AcsC/BcsC/TPR_MFPF"/>
</dbReference>
<evidence type="ECO:0000256" key="4">
    <source>
        <dbReference type="SAM" id="MobiDB-lite"/>
    </source>
</evidence>
<name>A0A365XY65_9BACT</name>
<dbReference type="PANTHER" id="PTHR44943">
    <property type="entry name" value="CELLULOSE SYNTHASE OPERON PROTEIN C"/>
    <property type="match status" value="1"/>
</dbReference>
<dbReference type="EMBL" id="QFFJ01000001">
    <property type="protein sequence ID" value="RBL91170.1"/>
    <property type="molecule type" value="Genomic_DNA"/>
</dbReference>
<sequence>MGKYAAKGFQTTGNCVIIHTDQFEMFNWRNTKKILFLIACLSATLSTTAQRKGLVSSDILLKRALEETNQHHDYEKAKALCLKALSQSPDYTDVMLLLGRLYVLTGEPQAGRVQWQLVLRKDPKNMDALQYLINLEYSQHRSSEAICYIDEALSADPRNKDLLMKKYGILQENNLKSEQEKVLAQLSRLYPNDTKVKGLKEEYLAQQRKEEVRNTPQQEEKPAPKPKPDPKIVEKERLTNAWLAARKRGDKEQQIALSRRILELEPGNRDALNALINTYYSMQRYEDALQWCNTALLRYPTDVDFLLKKTGILQDLHLYDAAAATAQQAWQLKPDQRNRQIYEDIQRQRINVFSQAGQQDSAIVIINILLQQLPEDTALLFRKSALLEAGGHYTEAATLSRQLMTQYPAVNRYQQAFTDQLMAAAREELKGTSPAKAQPLLEEVVHTDPRNLDAWVSLINLEHRNGATQEAIRYCDRALSALGNNVIILRKKSALLQETGNYPAAYAISGQLLQQQPVDTTLRRMYTDQLMSHGKILRDSSAWDSAIVVYDKALQYNPSDTLILQNLANAHLALKQYDSSLIYTNKGLQLYPQDKSLLMKKANTLETLKRYKEAAATAASLQQLDPSDKSLRNYRDWLQSKNYRNQLGIIHLQSIFDNGSRPGSITSLQYLRFHNRGSIGGRINYADRAAGNGIQLEAETYYTHNKSNYSYGLVSWSNADVFPRFRAGYSLFHNFGKDWEGELGARYLRDDSVSTWSGVWSIAKYWNNYWVNLRGYVINEQDKWFQAYTLTNRYYMNRQKDFVALILSTGTAPDDRSRNYQFSRSVNFFSGGIGAGYQKTIHYRTTLGLFGNWTNQHIGNGKSYNQYDIYLTLLHNF</sequence>
<proteinExistence type="predicted"/>
<evidence type="ECO:0000313" key="7">
    <source>
        <dbReference type="Proteomes" id="UP000253410"/>
    </source>
</evidence>
<comment type="caution">
    <text evidence="6">The sequence shown here is derived from an EMBL/GenBank/DDBJ whole genome shotgun (WGS) entry which is preliminary data.</text>
</comment>
<dbReference type="AlphaFoldDB" id="A0A365XY65"/>
<evidence type="ECO:0000256" key="1">
    <source>
        <dbReference type="ARBA" id="ARBA00022737"/>
    </source>
</evidence>
<dbReference type="Pfam" id="PF19413">
    <property type="entry name" value="YaiO"/>
    <property type="match status" value="1"/>
</dbReference>
<dbReference type="Pfam" id="PF13432">
    <property type="entry name" value="TPR_16"/>
    <property type="match status" value="2"/>
</dbReference>
<keyword evidence="2 3" id="KW-0802">TPR repeat</keyword>
<dbReference type="SUPFAM" id="SSF48452">
    <property type="entry name" value="TPR-like"/>
    <property type="match status" value="2"/>
</dbReference>
<evidence type="ECO:0000256" key="3">
    <source>
        <dbReference type="PROSITE-ProRule" id="PRU00339"/>
    </source>
</evidence>
<evidence type="ECO:0000259" key="5">
    <source>
        <dbReference type="Pfam" id="PF19413"/>
    </source>
</evidence>
<organism evidence="6 7">
    <name type="scientific">Chitinophaga flava</name>
    <dbReference type="NCBI Taxonomy" id="2259036"/>
    <lineage>
        <taxon>Bacteria</taxon>
        <taxon>Pseudomonadati</taxon>
        <taxon>Bacteroidota</taxon>
        <taxon>Chitinophagia</taxon>
        <taxon>Chitinophagales</taxon>
        <taxon>Chitinophagaceae</taxon>
        <taxon>Chitinophaga</taxon>
    </lineage>
</organism>
<feature type="domain" description="YaiO beta-barrel" evidence="5">
    <location>
        <begin position="645"/>
        <end position="815"/>
    </location>
</feature>
<dbReference type="Proteomes" id="UP000253410">
    <property type="component" value="Unassembled WGS sequence"/>
</dbReference>
<feature type="region of interest" description="Disordered" evidence="4">
    <location>
        <begin position="207"/>
        <end position="231"/>
    </location>
</feature>
<feature type="repeat" description="TPR" evidence="3">
    <location>
        <begin position="527"/>
        <end position="560"/>
    </location>
</feature>
<dbReference type="InterPro" id="IPR030887">
    <property type="entry name" value="Beta-barrel_YaiO"/>
</dbReference>
<dbReference type="PROSITE" id="PS50005">
    <property type="entry name" value="TPR"/>
    <property type="match status" value="1"/>
</dbReference>
<dbReference type="Pfam" id="PF14559">
    <property type="entry name" value="TPR_19"/>
    <property type="match status" value="1"/>
</dbReference>
<dbReference type="OrthoDB" id="691989at2"/>
<protein>
    <recommendedName>
        <fullName evidence="5">YaiO beta-barrel domain-containing protein</fullName>
    </recommendedName>
</protein>
<evidence type="ECO:0000256" key="2">
    <source>
        <dbReference type="ARBA" id="ARBA00022803"/>
    </source>
</evidence>
<dbReference type="InterPro" id="IPR019734">
    <property type="entry name" value="TPR_rpt"/>
</dbReference>
<dbReference type="Gene3D" id="1.25.40.10">
    <property type="entry name" value="Tetratricopeptide repeat domain"/>
    <property type="match status" value="4"/>
</dbReference>
<gene>
    <name evidence="6" type="ORF">DF182_00670</name>
</gene>
<reference evidence="6 7" key="1">
    <citation type="submission" date="2018-05" db="EMBL/GenBank/DDBJ databases">
        <title>Chitinophaga sp. K3CV102501T nov., isolated from isolated from a monsoon evergreen broad-leaved forest soil.</title>
        <authorList>
            <person name="Lv Y."/>
        </authorList>
    </citation>
    <scope>NUCLEOTIDE SEQUENCE [LARGE SCALE GENOMIC DNA]</scope>
    <source>
        <strain evidence="6 7">GDMCC 1.1325</strain>
    </source>
</reference>
<keyword evidence="1" id="KW-0677">Repeat</keyword>
<dbReference type="PANTHER" id="PTHR44943:SF8">
    <property type="entry name" value="TPR REPEAT-CONTAINING PROTEIN MJ0263"/>
    <property type="match status" value="1"/>
</dbReference>
<evidence type="ECO:0000313" key="6">
    <source>
        <dbReference type="EMBL" id="RBL91170.1"/>
    </source>
</evidence>
<dbReference type="NCBIfam" id="TIGR04390">
    <property type="entry name" value="OMP_YaiO_dom"/>
    <property type="match status" value="1"/>
</dbReference>
<dbReference type="SMART" id="SM00028">
    <property type="entry name" value="TPR"/>
    <property type="match status" value="9"/>
</dbReference>
<keyword evidence="7" id="KW-1185">Reference proteome</keyword>
<accession>A0A365XY65</accession>